<organism evidence="2 3">
    <name type="scientific">Duganella guangzhouensis</name>
    <dbReference type="NCBI Taxonomy" id="2666084"/>
    <lineage>
        <taxon>Bacteria</taxon>
        <taxon>Pseudomonadati</taxon>
        <taxon>Pseudomonadota</taxon>
        <taxon>Betaproteobacteria</taxon>
        <taxon>Burkholderiales</taxon>
        <taxon>Oxalobacteraceae</taxon>
        <taxon>Telluria group</taxon>
        <taxon>Duganella</taxon>
    </lineage>
</organism>
<evidence type="ECO:0000313" key="3">
    <source>
        <dbReference type="Proteomes" id="UP000433309"/>
    </source>
</evidence>
<feature type="transmembrane region" description="Helical" evidence="1">
    <location>
        <begin position="130"/>
        <end position="150"/>
    </location>
</feature>
<dbReference type="AlphaFoldDB" id="A0A6I2L6I0"/>
<feature type="transmembrane region" description="Helical" evidence="1">
    <location>
        <begin position="103"/>
        <end position="124"/>
    </location>
</feature>
<gene>
    <name evidence="2" type="ORF">GJ699_19970</name>
</gene>
<sequence>MSIENPSNPTITNSTEVLSDASGLNRRWLGVSLFWRIFLLQILVAIPVVRLMPIGDEFIRLKPSAMYFAMVFVLVFSALVAKPCALFFLWGARLGLTITSWRWINWLLVGYYVAMAVGNIILVFTTSIEAWIQIKSCVPIASLIAVCLLAPSFMRRTGSIASAAGN</sequence>
<comment type="caution">
    <text evidence="2">The sequence shown here is derived from an EMBL/GenBank/DDBJ whole genome shotgun (WGS) entry which is preliminary data.</text>
</comment>
<evidence type="ECO:0000313" key="2">
    <source>
        <dbReference type="EMBL" id="MRW92276.1"/>
    </source>
</evidence>
<dbReference type="EMBL" id="WKJK01000010">
    <property type="protein sequence ID" value="MRW92276.1"/>
    <property type="molecule type" value="Genomic_DNA"/>
</dbReference>
<dbReference type="RefSeq" id="WP_154379498.1">
    <property type="nucleotide sequence ID" value="NZ_WKJK01000010.1"/>
</dbReference>
<keyword evidence="1" id="KW-0472">Membrane</keyword>
<reference evidence="2 3" key="1">
    <citation type="submission" date="2019-11" db="EMBL/GenBank/DDBJ databases">
        <title>Novel species isolated from a subtropical stream in China.</title>
        <authorList>
            <person name="Lu H."/>
        </authorList>
    </citation>
    <scope>NUCLEOTIDE SEQUENCE [LARGE SCALE GENOMIC DNA]</scope>
    <source>
        <strain evidence="2 3">FT80W</strain>
    </source>
</reference>
<dbReference type="GO" id="GO:0016020">
    <property type="term" value="C:membrane"/>
    <property type="evidence" value="ECO:0007669"/>
    <property type="project" value="InterPro"/>
</dbReference>
<proteinExistence type="predicted"/>
<feature type="transmembrane region" description="Helical" evidence="1">
    <location>
        <begin position="33"/>
        <end position="53"/>
    </location>
</feature>
<evidence type="ECO:0000256" key="1">
    <source>
        <dbReference type="SAM" id="Phobius"/>
    </source>
</evidence>
<dbReference type="Pfam" id="PF04279">
    <property type="entry name" value="IspA"/>
    <property type="match status" value="1"/>
</dbReference>
<keyword evidence="1" id="KW-1133">Transmembrane helix</keyword>
<name>A0A6I2L6I0_9BURK</name>
<keyword evidence="1" id="KW-0812">Transmembrane</keyword>
<dbReference type="InterPro" id="IPR006008">
    <property type="entry name" value="YciB"/>
</dbReference>
<keyword evidence="3" id="KW-1185">Reference proteome</keyword>
<accession>A0A6I2L6I0</accession>
<protein>
    <submittedName>
        <fullName evidence="2">Uncharacterized protein</fullName>
    </submittedName>
</protein>
<dbReference type="Proteomes" id="UP000433309">
    <property type="component" value="Unassembled WGS sequence"/>
</dbReference>
<feature type="transmembrane region" description="Helical" evidence="1">
    <location>
        <begin position="65"/>
        <end position="91"/>
    </location>
</feature>